<keyword evidence="3 7" id="KW-0808">Transferase</keyword>
<evidence type="ECO:0000259" key="8">
    <source>
        <dbReference type="Pfam" id="PF25087"/>
    </source>
</evidence>
<keyword evidence="6 7" id="KW-0012">Acyltransferase</keyword>
<feature type="domain" description="Mannose-1-phosphate guanyltransferase C-terminal" evidence="8">
    <location>
        <begin position="105"/>
        <end position="182"/>
    </location>
</feature>
<accession>A0A2T5BTI7</accession>
<keyword evidence="2 7" id="KW-0441">Lipid A biosynthesis</keyword>
<keyword evidence="1 7" id="KW-0444">Lipid biosynthesis</keyword>
<dbReference type="PANTHER" id="PTHR43378:SF2">
    <property type="entry name" value="UDP-3-O-ACYLGLUCOSAMINE N-ACYLTRANSFERASE 1, MITOCHONDRIAL-RELATED"/>
    <property type="match status" value="1"/>
</dbReference>
<dbReference type="Pfam" id="PF25087">
    <property type="entry name" value="GMPPB_C"/>
    <property type="match status" value="1"/>
</dbReference>
<dbReference type="PANTHER" id="PTHR43378">
    <property type="entry name" value="UDP-3-O-ACYLGLUCOSAMINE N-ACYLTRANSFERASE"/>
    <property type="match status" value="1"/>
</dbReference>
<dbReference type="InterPro" id="IPR018357">
    <property type="entry name" value="Hexapep_transf_CS"/>
</dbReference>
<dbReference type="GO" id="GO:0103118">
    <property type="term" value="F:UDP-3-O-[(3R)-3-hydroxyacyl]-glucosamine N-acyltransferase activity"/>
    <property type="evidence" value="ECO:0007669"/>
    <property type="project" value="UniProtKB-EC"/>
</dbReference>
<comment type="function">
    <text evidence="7">Catalyzes the N-acylation of UDP-3-O-acylglucosamine using 3-hydroxyacyl-ACP as the acyl donor. Is involved in the biosynthesis of lipid A, a phosphorylated glycolipid that anchors the lipopolysaccharide to the outer membrane of the cell.</text>
</comment>
<organism evidence="9 10">
    <name type="scientific">Rhodovulum imhoffii</name>
    <dbReference type="NCBI Taxonomy" id="365340"/>
    <lineage>
        <taxon>Bacteria</taxon>
        <taxon>Pseudomonadati</taxon>
        <taxon>Pseudomonadota</taxon>
        <taxon>Alphaproteobacteria</taxon>
        <taxon>Rhodobacterales</taxon>
        <taxon>Paracoccaceae</taxon>
        <taxon>Rhodovulum</taxon>
    </lineage>
</organism>
<keyword evidence="5 7" id="KW-0443">Lipid metabolism</keyword>
<keyword evidence="4 7" id="KW-0677">Repeat</keyword>
<evidence type="ECO:0000256" key="1">
    <source>
        <dbReference type="ARBA" id="ARBA00022516"/>
    </source>
</evidence>
<dbReference type="GO" id="GO:0009245">
    <property type="term" value="P:lipid A biosynthetic process"/>
    <property type="evidence" value="ECO:0007669"/>
    <property type="project" value="UniProtKB-UniRule"/>
</dbReference>
<gene>
    <name evidence="7" type="primary">lpxD</name>
    <name evidence="9" type="ORF">C8N32_105105</name>
</gene>
<evidence type="ECO:0000313" key="10">
    <source>
        <dbReference type="Proteomes" id="UP000243859"/>
    </source>
</evidence>
<comment type="catalytic activity">
    <reaction evidence="7">
        <text>a UDP-3-O-[(3R)-3-hydroxyacyl]-alpha-D-glucosamine + a (3R)-hydroxyacyl-[ACP] = a UDP-2-N,3-O-bis[(3R)-3-hydroxyacyl]-alpha-D-glucosamine + holo-[ACP] + H(+)</text>
        <dbReference type="Rhea" id="RHEA:53836"/>
        <dbReference type="Rhea" id="RHEA-COMP:9685"/>
        <dbReference type="Rhea" id="RHEA-COMP:9945"/>
        <dbReference type="ChEBI" id="CHEBI:15378"/>
        <dbReference type="ChEBI" id="CHEBI:64479"/>
        <dbReference type="ChEBI" id="CHEBI:78827"/>
        <dbReference type="ChEBI" id="CHEBI:137740"/>
        <dbReference type="ChEBI" id="CHEBI:137748"/>
        <dbReference type="EC" id="2.3.1.191"/>
    </reaction>
</comment>
<evidence type="ECO:0000313" key="9">
    <source>
        <dbReference type="EMBL" id="PTN02733.1"/>
    </source>
</evidence>
<dbReference type="AlphaFoldDB" id="A0A2T5BTI7"/>
<reference evidence="9 10" key="1">
    <citation type="submission" date="2018-04" db="EMBL/GenBank/DDBJ databases">
        <title>Genomic Encyclopedia of Archaeal and Bacterial Type Strains, Phase II (KMG-II): from individual species to whole genera.</title>
        <authorList>
            <person name="Goeker M."/>
        </authorList>
    </citation>
    <scope>NUCLEOTIDE SEQUENCE [LARGE SCALE GENOMIC DNA]</scope>
    <source>
        <strain evidence="9 10">DSM 18064</strain>
    </source>
</reference>
<dbReference type="CDD" id="cd03352">
    <property type="entry name" value="LbH_LpxD"/>
    <property type="match status" value="1"/>
</dbReference>
<dbReference type="GO" id="GO:0016410">
    <property type="term" value="F:N-acyltransferase activity"/>
    <property type="evidence" value="ECO:0007669"/>
    <property type="project" value="InterPro"/>
</dbReference>
<comment type="subunit">
    <text evidence="7">Homotrimer.</text>
</comment>
<name>A0A2T5BTI7_9RHOB</name>
<comment type="similarity">
    <text evidence="7">Belongs to the transferase hexapeptide repeat family. LpxD subfamily.</text>
</comment>
<dbReference type="Proteomes" id="UP000243859">
    <property type="component" value="Unassembled WGS sequence"/>
</dbReference>
<dbReference type="Gene3D" id="2.160.10.10">
    <property type="entry name" value="Hexapeptide repeat proteins"/>
    <property type="match status" value="1"/>
</dbReference>
<evidence type="ECO:0000256" key="2">
    <source>
        <dbReference type="ARBA" id="ARBA00022556"/>
    </source>
</evidence>
<comment type="pathway">
    <text evidence="7">Bacterial outer membrane biogenesis; LPS lipid A biosynthesis.</text>
</comment>
<dbReference type="Gene3D" id="3.40.1390.10">
    <property type="entry name" value="MurE/MurF, N-terminal domain"/>
    <property type="match status" value="1"/>
</dbReference>
<feature type="active site" description="Proton acceptor" evidence="7">
    <location>
        <position position="259"/>
    </location>
</feature>
<dbReference type="InterPro" id="IPR011004">
    <property type="entry name" value="Trimer_LpxA-like_sf"/>
</dbReference>
<evidence type="ECO:0000256" key="6">
    <source>
        <dbReference type="ARBA" id="ARBA00023315"/>
    </source>
</evidence>
<sequence>MTYRIADIAVALGAEAQGDLALRVKGAAEPAQAGPEHLALAMDPKFAEGLKAGQAHAALLWGGADWRALGLKAAIFVPRPRFAMAGLTRLMDVGPLIPPGVHFSAVIDPSATIGDGAAVGPFAMIGAGAVIGPRARIAAHVCIAEDVRIGADALLLHGVKVGARVVIGDRFIAQPGAVIGADGFSFVTPEKSAAENARETMGDTGQAPPQSWVRIHSLGAVRIGDDVEVGANTTIDRGTIRDTEIGSGSKLDNLVQVGHNVVIGRDCLLCGQSGVAGSARLGNRVVVGGAASVADHLSVGDDAVIAGKSGVASNVPAGRAVMGYPAMPMERNVEAYKALRRLPRLFAQVAALQKAVSKPQKTD</sequence>
<protein>
    <recommendedName>
        <fullName evidence="7">UDP-3-O-acylglucosamine N-acyltransferase</fullName>
        <ecNumber evidence="7">2.3.1.191</ecNumber>
    </recommendedName>
</protein>
<dbReference type="PROSITE" id="PS00101">
    <property type="entry name" value="HEXAPEP_TRANSFERASES"/>
    <property type="match status" value="2"/>
</dbReference>
<evidence type="ECO:0000256" key="4">
    <source>
        <dbReference type="ARBA" id="ARBA00022737"/>
    </source>
</evidence>
<dbReference type="InterPro" id="IPR056729">
    <property type="entry name" value="GMPPB_C"/>
</dbReference>
<dbReference type="HAMAP" id="MF_00523">
    <property type="entry name" value="LpxD"/>
    <property type="match status" value="1"/>
</dbReference>
<dbReference type="InterPro" id="IPR007691">
    <property type="entry name" value="LpxD"/>
</dbReference>
<dbReference type="SUPFAM" id="SSF51161">
    <property type="entry name" value="Trimeric LpxA-like enzymes"/>
    <property type="match status" value="1"/>
</dbReference>
<proteinExistence type="inferred from homology"/>
<keyword evidence="10" id="KW-1185">Reference proteome</keyword>
<dbReference type="EMBL" id="QAAA01000005">
    <property type="protein sequence ID" value="PTN02733.1"/>
    <property type="molecule type" value="Genomic_DNA"/>
</dbReference>
<dbReference type="UniPathway" id="UPA00973"/>
<evidence type="ECO:0000256" key="5">
    <source>
        <dbReference type="ARBA" id="ARBA00023098"/>
    </source>
</evidence>
<dbReference type="GO" id="GO:0016020">
    <property type="term" value="C:membrane"/>
    <property type="evidence" value="ECO:0007669"/>
    <property type="project" value="GOC"/>
</dbReference>
<dbReference type="NCBIfam" id="NF002060">
    <property type="entry name" value="PRK00892.1"/>
    <property type="match status" value="1"/>
</dbReference>
<dbReference type="RefSeq" id="WP_107891545.1">
    <property type="nucleotide sequence ID" value="NZ_NHSI01000057.1"/>
</dbReference>
<dbReference type="EC" id="2.3.1.191" evidence="7"/>
<evidence type="ECO:0000256" key="3">
    <source>
        <dbReference type="ARBA" id="ARBA00022679"/>
    </source>
</evidence>
<dbReference type="OrthoDB" id="9784739at2"/>
<comment type="caution">
    <text evidence="9">The sequence shown here is derived from an EMBL/GenBank/DDBJ whole genome shotgun (WGS) entry which is preliminary data.</text>
</comment>
<dbReference type="NCBIfam" id="TIGR01853">
    <property type="entry name" value="lipid_A_lpxD"/>
    <property type="match status" value="1"/>
</dbReference>
<evidence type="ECO:0000256" key="7">
    <source>
        <dbReference type="HAMAP-Rule" id="MF_00523"/>
    </source>
</evidence>